<sequence>MDLNKIDASTKINPLAKEIKLGFDSKRQQKAVLLLHGFGGKSSNWSYTAKKINKTLSLPVYVPRLPGHGTNINDFLNSNADQWLRKAVDSYLYLKNDFQEIYLAGISMGGLLAALIASKFEIKKLSLVAPAFFTKDKNIVFTPYIKHFIKKIDNNFKLDQENLSDAEIDFHKNYSFNYYTEALAELYKLIKKARQAVDNIKTETQLILSTNDQQVATNKIKTFLNENMGQFLTDQKIYQKSSHVIINDLEKKRCAQDIINFFNK</sequence>
<dbReference type="EC" id="3.1.1.1" evidence="4"/>
<accession>M5E0E1</accession>
<keyword evidence="5" id="KW-1185">Reference proteome</keyword>
<dbReference type="Gene3D" id="3.40.50.1820">
    <property type="entry name" value="alpha/beta hydrolase"/>
    <property type="match status" value="1"/>
</dbReference>
<dbReference type="InParanoid" id="M5E0E1"/>
<protein>
    <submittedName>
        <fullName evidence="4">Carboxylesterase</fullName>
        <ecNumber evidence="4">3.1.1.1</ecNumber>
    </submittedName>
</protein>
<evidence type="ECO:0000313" key="4">
    <source>
        <dbReference type="EMBL" id="CCU79225.1"/>
    </source>
</evidence>
<dbReference type="GO" id="GO:0106435">
    <property type="term" value="F:carboxylesterase activity"/>
    <property type="evidence" value="ECO:0007669"/>
    <property type="project" value="UniProtKB-EC"/>
</dbReference>
<feature type="active site" description="Nucleophile" evidence="1">
    <location>
        <position position="107"/>
    </location>
</feature>
<keyword evidence="4" id="KW-0378">Hydrolase</keyword>
<dbReference type="PANTHER" id="PTHR42886">
    <property type="entry name" value="RE40534P-RELATED"/>
    <property type="match status" value="1"/>
</dbReference>
<dbReference type="ESTHER" id="9firm-m5e0e1">
    <property type="family name" value="CarbLipBact_2"/>
</dbReference>
<dbReference type="FunCoup" id="M5E0E1">
    <property type="interactions" value="4"/>
</dbReference>
<dbReference type="PIRSF" id="PIRSF017388">
    <property type="entry name" value="Esterase_lipase"/>
    <property type="match status" value="1"/>
</dbReference>
<name>M5E0E1_9FIRM</name>
<feature type="binding site" evidence="2">
    <location>
        <position position="108"/>
    </location>
    <ligand>
        <name>substrate</name>
    </ligand>
</feature>
<feature type="active site" description="Charge relay system" evidence="1">
    <location>
        <position position="243"/>
    </location>
</feature>
<comment type="caution">
    <text evidence="4">The sequence shown here is derived from an EMBL/GenBank/DDBJ whole genome shotgun (WGS) entry which is preliminary data.</text>
</comment>
<reference evidence="5" key="1">
    <citation type="journal article" date="2013" name="Genome Announc.">
        <title>Genome Sequence of Halanaerobium saccharolyticum subsp. saccharolyticum Strain DSM 6643T, a Halophilic Hydrogen-Producing Bacterium.</title>
        <authorList>
            <person name="Kivisto A."/>
            <person name="Larjo A."/>
            <person name="Ciranna A."/>
            <person name="Santala V."/>
            <person name="Roos C."/>
            <person name="Karp M."/>
        </authorList>
    </citation>
    <scope>NUCLEOTIDE SEQUENCE [LARGE SCALE GENOMIC DNA]</scope>
    <source>
        <strain evidence="5">DSM 6643</strain>
    </source>
</reference>
<dbReference type="EMBL" id="CAUI01000015">
    <property type="protein sequence ID" value="CCU79225.1"/>
    <property type="molecule type" value="Genomic_DNA"/>
</dbReference>
<evidence type="ECO:0000313" key="5">
    <source>
        <dbReference type="Proteomes" id="UP000012063"/>
    </source>
</evidence>
<feature type="domain" description="Serine aminopeptidase S33" evidence="3">
    <location>
        <begin position="28"/>
        <end position="249"/>
    </location>
</feature>
<dbReference type="Proteomes" id="UP000012063">
    <property type="component" value="Unassembled WGS sequence"/>
</dbReference>
<evidence type="ECO:0000256" key="1">
    <source>
        <dbReference type="PIRSR" id="PIRSR017388-1"/>
    </source>
</evidence>
<proteinExistence type="predicted"/>
<dbReference type="InterPro" id="IPR012354">
    <property type="entry name" value="Esterase_lipase"/>
</dbReference>
<dbReference type="AlphaFoldDB" id="M5E0E1"/>
<evidence type="ECO:0000259" key="3">
    <source>
        <dbReference type="Pfam" id="PF12146"/>
    </source>
</evidence>
<dbReference type="OrthoDB" id="9786110at2"/>
<dbReference type="eggNOG" id="COG1647">
    <property type="taxonomic scope" value="Bacteria"/>
</dbReference>
<dbReference type="Pfam" id="PF12146">
    <property type="entry name" value="Hydrolase_4"/>
    <property type="match status" value="1"/>
</dbReference>
<dbReference type="RefSeq" id="WP_005488558.1">
    <property type="nucleotide sequence ID" value="NZ_CAUI01000015.1"/>
</dbReference>
<dbReference type="InterPro" id="IPR022742">
    <property type="entry name" value="Hydrolase_4"/>
</dbReference>
<evidence type="ECO:0000256" key="2">
    <source>
        <dbReference type="PIRSR" id="PIRSR017388-2"/>
    </source>
</evidence>
<dbReference type="STRING" id="1293054.HSACCH_01159"/>
<organism evidence="4 5">
    <name type="scientific">Halanaerobium saccharolyticum subsp. saccharolyticum DSM 6643</name>
    <dbReference type="NCBI Taxonomy" id="1293054"/>
    <lineage>
        <taxon>Bacteria</taxon>
        <taxon>Bacillati</taxon>
        <taxon>Bacillota</taxon>
        <taxon>Clostridia</taxon>
        <taxon>Halanaerobiales</taxon>
        <taxon>Halanaerobiaceae</taxon>
        <taxon>Halanaerobium</taxon>
    </lineage>
</organism>
<dbReference type="PANTHER" id="PTHR42886:SF29">
    <property type="entry name" value="PUMMELIG, ISOFORM A"/>
    <property type="match status" value="1"/>
</dbReference>
<feature type="active site" description="Charge relay system" evidence="1">
    <location>
        <position position="212"/>
    </location>
</feature>
<gene>
    <name evidence="4" type="ORF">HSACCH_01159</name>
</gene>
<feature type="binding site" evidence="2">
    <location>
        <position position="38"/>
    </location>
    <ligand>
        <name>substrate</name>
    </ligand>
</feature>
<dbReference type="SUPFAM" id="SSF53474">
    <property type="entry name" value="alpha/beta-Hydrolases"/>
    <property type="match status" value="1"/>
</dbReference>
<dbReference type="InterPro" id="IPR029058">
    <property type="entry name" value="AB_hydrolase_fold"/>
</dbReference>